<accession>A0ABP6VRC2</accession>
<feature type="domain" description="DUF6916" evidence="1">
    <location>
        <begin position="53"/>
        <end position="137"/>
    </location>
</feature>
<dbReference type="RefSeq" id="WP_218234231.1">
    <property type="nucleotide sequence ID" value="NZ_BAABBB010000013.1"/>
</dbReference>
<dbReference type="Pfam" id="PF21880">
    <property type="entry name" value="DUF6916"/>
    <property type="match status" value="1"/>
</dbReference>
<evidence type="ECO:0000259" key="1">
    <source>
        <dbReference type="Pfam" id="PF21880"/>
    </source>
</evidence>
<evidence type="ECO:0000313" key="3">
    <source>
        <dbReference type="Proteomes" id="UP001500301"/>
    </source>
</evidence>
<sequence>MTELTRRTVLGATATGVAVAAVGVPAPRVAAAPLGAVPAAAPRFTANRKLYRRKRFKAHRGSRFTVSGPGMRMRMKLVKVTNLPAAEKGSERSFALTFTAPRPGPDQGTFQLRRRRFKATSLFLVATDDTRRTYRAVVNNR</sequence>
<reference evidence="3" key="1">
    <citation type="journal article" date="2019" name="Int. J. Syst. Evol. Microbiol.">
        <title>The Global Catalogue of Microorganisms (GCM) 10K type strain sequencing project: providing services to taxonomists for standard genome sequencing and annotation.</title>
        <authorList>
            <consortium name="The Broad Institute Genomics Platform"/>
            <consortium name="The Broad Institute Genome Sequencing Center for Infectious Disease"/>
            <person name="Wu L."/>
            <person name="Ma J."/>
        </authorList>
    </citation>
    <scope>NUCLEOTIDE SEQUENCE [LARGE SCALE GENOMIC DNA]</scope>
    <source>
        <strain evidence="3">JCM 17460</strain>
    </source>
</reference>
<dbReference type="InterPro" id="IPR006311">
    <property type="entry name" value="TAT_signal"/>
</dbReference>
<dbReference type="EMBL" id="BAABBB010000013">
    <property type="protein sequence ID" value="GAA3537584.1"/>
    <property type="molecule type" value="Genomic_DNA"/>
</dbReference>
<dbReference type="InterPro" id="IPR054209">
    <property type="entry name" value="DUF6916"/>
</dbReference>
<keyword evidence="3" id="KW-1185">Reference proteome</keyword>
<comment type="caution">
    <text evidence="2">The sequence shown here is derived from an EMBL/GenBank/DDBJ whole genome shotgun (WGS) entry which is preliminary data.</text>
</comment>
<proteinExistence type="predicted"/>
<protein>
    <recommendedName>
        <fullName evidence="1">DUF6916 domain-containing protein</fullName>
    </recommendedName>
</protein>
<organism evidence="2 3">
    <name type="scientific">Nocardioides daeguensis</name>
    <dbReference type="NCBI Taxonomy" id="908359"/>
    <lineage>
        <taxon>Bacteria</taxon>
        <taxon>Bacillati</taxon>
        <taxon>Actinomycetota</taxon>
        <taxon>Actinomycetes</taxon>
        <taxon>Propionibacteriales</taxon>
        <taxon>Nocardioidaceae</taxon>
        <taxon>Nocardioides</taxon>
    </lineage>
</organism>
<dbReference type="PROSITE" id="PS51318">
    <property type="entry name" value="TAT"/>
    <property type="match status" value="1"/>
</dbReference>
<name>A0ABP6VRC2_9ACTN</name>
<gene>
    <name evidence="2" type="ORF">GCM10022263_26530</name>
</gene>
<dbReference type="Proteomes" id="UP001500301">
    <property type="component" value="Unassembled WGS sequence"/>
</dbReference>
<evidence type="ECO:0000313" key="2">
    <source>
        <dbReference type="EMBL" id="GAA3537584.1"/>
    </source>
</evidence>